<reference evidence="7 8" key="1">
    <citation type="submission" date="2024-01" db="EMBL/GenBank/DDBJ databases">
        <title>The complete chloroplast genome sequence of Lithospermum erythrorhizon: insights into the phylogenetic relationship among Boraginaceae species and the maternal lineages of purple gromwells.</title>
        <authorList>
            <person name="Okada T."/>
            <person name="Watanabe K."/>
        </authorList>
    </citation>
    <scope>NUCLEOTIDE SEQUENCE [LARGE SCALE GENOMIC DNA]</scope>
</reference>
<evidence type="ECO:0000256" key="5">
    <source>
        <dbReference type="SAM" id="MobiDB-lite"/>
    </source>
</evidence>
<dbReference type="InterPro" id="IPR007527">
    <property type="entry name" value="Znf_SWIM"/>
</dbReference>
<name>A0AAV3RL62_LITER</name>
<feature type="region of interest" description="Disordered" evidence="5">
    <location>
        <begin position="135"/>
        <end position="157"/>
    </location>
</feature>
<proteinExistence type="predicted"/>
<dbReference type="Proteomes" id="UP001454036">
    <property type="component" value="Unassembled WGS sequence"/>
</dbReference>
<organism evidence="7 8">
    <name type="scientific">Lithospermum erythrorhizon</name>
    <name type="common">Purple gromwell</name>
    <name type="synonym">Lithospermum officinale var. erythrorhizon</name>
    <dbReference type="NCBI Taxonomy" id="34254"/>
    <lineage>
        <taxon>Eukaryota</taxon>
        <taxon>Viridiplantae</taxon>
        <taxon>Streptophyta</taxon>
        <taxon>Embryophyta</taxon>
        <taxon>Tracheophyta</taxon>
        <taxon>Spermatophyta</taxon>
        <taxon>Magnoliopsida</taxon>
        <taxon>eudicotyledons</taxon>
        <taxon>Gunneridae</taxon>
        <taxon>Pentapetalae</taxon>
        <taxon>asterids</taxon>
        <taxon>lamiids</taxon>
        <taxon>Boraginales</taxon>
        <taxon>Boraginaceae</taxon>
        <taxon>Boraginoideae</taxon>
        <taxon>Lithospermeae</taxon>
        <taxon>Lithospermum</taxon>
    </lineage>
</organism>
<gene>
    <name evidence="7" type="ORF">LIER_29579</name>
</gene>
<feature type="compositionally biased region" description="Basic and acidic residues" evidence="5">
    <location>
        <begin position="141"/>
        <end position="157"/>
    </location>
</feature>
<feature type="domain" description="SWIM-type" evidence="6">
    <location>
        <begin position="51"/>
        <end position="83"/>
    </location>
</feature>
<accession>A0AAV3RL62</accession>
<dbReference type="InterPro" id="IPR006564">
    <property type="entry name" value="Znf_PMZ"/>
</dbReference>
<dbReference type="PANTHER" id="PTHR31973:SF187">
    <property type="entry name" value="MUTATOR TRANSPOSASE MUDRA PROTEIN"/>
    <property type="match status" value="1"/>
</dbReference>
<keyword evidence="8" id="KW-1185">Reference proteome</keyword>
<keyword evidence="1" id="KW-0479">Metal-binding</keyword>
<dbReference type="PANTHER" id="PTHR31973">
    <property type="entry name" value="POLYPROTEIN, PUTATIVE-RELATED"/>
    <property type="match status" value="1"/>
</dbReference>
<protein>
    <recommendedName>
        <fullName evidence="6">SWIM-type domain-containing protein</fullName>
    </recommendedName>
</protein>
<evidence type="ECO:0000256" key="2">
    <source>
        <dbReference type="ARBA" id="ARBA00022771"/>
    </source>
</evidence>
<evidence type="ECO:0000256" key="4">
    <source>
        <dbReference type="PROSITE-ProRule" id="PRU00325"/>
    </source>
</evidence>
<dbReference type="SMART" id="SM00575">
    <property type="entry name" value="ZnF_PMZ"/>
    <property type="match status" value="1"/>
</dbReference>
<keyword evidence="2 4" id="KW-0863">Zinc-finger</keyword>
<dbReference type="PROSITE" id="PS50966">
    <property type="entry name" value="ZF_SWIM"/>
    <property type="match status" value="1"/>
</dbReference>
<evidence type="ECO:0000259" key="6">
    <source>
        <dbReference type="PROSITE" id="PS50966"/>
    </source>
</evidence>
<dbReference type="AlphaFoldDB" id="A0AAV3RL62"/>
<evidence type="ECO:0000256" key="3">
    <source>
        <dbReference type="ARBA" id="ARBA00022833"/>
    </source>
</evidence>
<dbReference type="GO" id="GO:0008270">
    <property type="term" value="F:zinc ion binding"/>
    <property type="evidence" value="ECO:0007669"/>
    <property type="project" value="UniProtKB-KW"/>
</dbReference>
<evidence type="ECO:0000313" key="7">
    <source>
        <dbReference type="EMBL" id="GAA0176659.1"/>
    </source>
</evidence>
<evidence type="ECO:0000256" key="1">
    <source>
        <dbReference type="ARBA" id="ARBA00022723"/>
    </source>
</evidence>
<dbReference type="EMBL" id="BAABME010010237">
    <property type="protein sequence ID" value="GAA0176659.1"/>
    <property type="molecule type" value="Genomic_DNA"/>
</dbReference>
<sequence length="172" mass="19433">MTDRDAMLKWKGKVCPRVHETLQEREKLASSYITRASGSSRYSVSTAQHGFVVDTNKMVCSCGLWQLGGVPCVHVVCVYKSLRKDPRLFVHKYFTPDNFLAGYSHYLKPLRGNVFWPKTSYTPILPPDMRVLPGRPKKCRRVDPSEKAVNAAKERAKKDEADKAAGIFKASK</sequence>
<dbReference type="Pfam" id="PF04434">
    <property type="entry name" value="SWIM"/>
    <property type="match status" value="1"/>
</dbReference>
<keyword evidence="3" id="KW-0862">Zinc</keyword>
<comment type="caution">
    <text evidence="7">The sequence shown here is derived from an EMBL/GenBank/DDBJ whole genome shotgun (WGS) entry which is preliminary data.</text>
</comment>
<evidence type="ECO:0000313" key="8">
    <source>
        <dbReference type="Proteomes" id="UP001454036"/>
    </source>
</evidence>